<sequence>MTTEQSMLSAADDFLIHQTVEVIRYVASSDRRFYDRHFWVGHANDGELMFLGGMGVYPNLGVIDGFFTFSLGDQAITVRGSRELTADRMNTRDVGPFSLTVEEGLKRFRIVCAETDGVSFDLAWTNSAPAFEEPQVFKREHGRVIEQMNRFVQTGRWQGHIVIDGRRFEVDPANWWGSRDRSWGVRSLGLEDEPSGIVEAHREASANTLFWIWAPMQFEHGALHYNVGEGPGEARFVEVVRWMRQGDERVIAVMSDPRHDLEYCPRTGRLAGGTLSYRDQAGERRTIRVQPLRATCMFAATGYAVPASGLGMIDDWRHGKYMGPSWRSVRRFDLSDPDTLARIGAAGIHMLCRLELDTGEVGYADIENTVRNHPRYPRGGAAPKG</sequence>
<dbReference type="SUPFAM" id="SSF159245">
    <property type="entry name" value="AttH-like"/>
    <property type="match status" value="1"/>
</dbReference>
<gene>
    <name evidence="1" type="ORF">ACFOD9_07400</name>
</gene>
<dbReference type="RefSeq" id="WP_379509443.1">
    <property type="nucleotide sequence ID" value="NZ_JBHRTQ010000007.1"/>
</dbReference>
<proteinExistence type="predicted"/>
<protein>
    <submittedName>
        <fullName evidence="1">Uncharacterized protein</fullName>
    </submittedName>
</protein>
<name>A0ABV7IR54_9SPHN</name>
<organism evidence="1 2">
    <name type="scientific">Novosphingobium bradum</name>
    <dbReference type="NCBI Taxonomy" id="1737444"/>
    <lineage>
        <taxon>Bacteria</taxon>
        <taxon>Pseudomonadati</taxon>
        <taxon>Pseudomonadota</taxon>
        <taxon>Alphaproteobacteria</taxon>
        <taxon>Sphingomonadales</taxon>
        <taxon>Sphingomonadaceae</taxon>
        <taxon>Novosphingobium</taxon>
    </lineage>
</organism>
<comment type="caution">
    <text evidence="1">The sequence shown here is derived from an EMBL/GenBank/DDBJ whole genome shotgun (WGS) entry which is preliminary data.</text>
</comment>
<evidence type="ECO:0000313" key="2">
    <source>
        <dbReference type="Proteomes" id="UP001595604"/>
    </source>
</evidence>
<dbReference type="EMBL" id="JBHRTQ010000007">
    <property type="protein sequence ID" value="MFC3174070.1"/>
    <property type="molecule type" value="Genomic_DNA"/>
</dbReference>
<accession>A0ABV7IR54</accession>
<keyword evidence="2" id="KW-1185">Reference proteome</keyword>
<dbReference type="Proteomes" id="UP001595604">
    <property type="component" value="Unassembled WGS sequence"/>
</dbReference>
<reference evidence="2" key="1">
    <citation type="journal article" date="2019" name="Int. J. Syst. Evol. Microbiol.">
        <title>The Global Catalogue of Microorganisms (GCM) 10K type strain sequencing project: providing services to taxonomists for standard genome sequencing and annotation.</title>
        <authorList>
            <consortium name="The Broad Institute Genomics Platform"/>
            <consortium name="The Broad Institute Genome Sequencing Center for Infectious Disease"/>
            <person name="Wu L."/>
            <person name="Ma J."/>
        </authorList>
    </citation>
    <scope>NUCLEOTIDE SEQUENCE [LARGE SCALE GENOMIC DNA]</scope>
    <source>
        <strain evidence="2">KCTC 42984</strain>
    </source>
</reference>
<evidence type="ECO:0000313" key="1">
    <source>
        <dbReference type="EMBL" id="MFC3174070.1"/>
    </source>
</evidence>